<feature type="region of interest" description="Disordered" evidence="2">
    <location>
        <begin position="1"/>
        <end position="31"/>
    </location>
</feature>
<evidence type="ECO:0000313" key="5">
    <source>
        <dbReference type="Proteomes" id="UP000290572"/>
    </source>
</evidence>
<sequence>MWQPSIAPATVQKAGDPASWAKPAPTSSRSSGVGKVITLFKIQILCTMSCTVDFGMSKAIDTTLYDAAWASQYRNTSTSISVSQPWSKSDLKAAMRDVMDCRKSRRLGRRRQGEGGLAKVICCSEEAKQIFKEFHTSPIGAHCGIVKTTDAISNRFYWPSMSVDIRNWVRHCAACQSKQAQIKNQADYTPIEVVEPWDIVGTDLVGKLTPTKDGYQYICVIIDYFTKWCEAFPLKTKSAEEVTGCIIKLFYRFGAPKRLLTDQGTEFVNKVINAYLTLLTKNYTGKGYVLDSYQASNLWNGSGSSMKRLDPGKYDVVIGSINENNHWKLMVCFFPVSSFCELK</sequence>
<dbReference type="Pfam" id="PF17921">
    <property type="entry name" value="Integrase_H2C2"/>
    <property type="match status" value="1"/>
</dbReference>
<dbReference type="InterPro" id="IPR052160">
    <property type="entry name" value="Gypsy_RT_Integrase-like"/>
</dbReference>
<dbReference type="InterPro" id="IPR036397">
    <property type="entry name" value="RNaseH_sf"/>
</dbReference>
<evidence type="ECO:0000259" key="3">
    <source>
        <dbReference type="PROSITE" id="PS50994"/>
    </source>
</evidence>
<dbReference type="GO" id="GO:0015074">
    <property type="term" value="P:DNA integration"/>
    <property type="evidence" value="ECO:0007669"/>
    <property type="project" value="InterPro"/>
</dbReference>
<dbReference type="Gene3D" id="1.10.340.70">
    <property type="match status" value="1"/>
</dbReference>
<dbReference type="PROSITE" id="PS50994">
    <property type="entry name" value="INTEGRASE"/>
    <property type="match status" value="1"/>
</dbReference>
<dbReference type="PANTHER" id="PTHR47266">
    <property type="entry name" value="ENDONUCLEASE-RELATED"/>
    <property type="match status" value="1"/>
</dbReference>
<dbReference type="Proteomes" id="UP000290572">
    <property type="component" value="Unassembled WGS sequence"/>
</dbReference>
<accession>A0A498MDI1</accession>
<dbReference type="FunFam" id="1.10.340.70:FF:000001">
    <property type="entry name" value="Retrovirus-related Pol polyprotein from transposon gypsy-like Protein"/>
    <property type="match status" value="1"/>
</dbReference>
<evidence type="ECO:0000256" key="2">
    <source>
        <dbReference type="SAM" id="MobiDB-lite"/>
    </source>
</evidence>
<dbReference type="GO" id="GO:0003676">
    <property type="term" value="F:nucleic acid binding"/>
    <property type="evidence" value="ECO:0007669"/>
    <property type="project" value="InterPro"/>
</dbReference>
<dbReference type="InterPro" id="IPR041588">
    <property type="entry name" value="Integrase_H2C2"/>
</dbReference>
<comment type="caution">
    <text evidence="4">The sequence shown here is derived from an EMBL/GenBank/DDBJ whole genome shotgun (WGS) entry which is preliminary data.</text>
</comment>
<reference evidence="4 5" key="1">
    <citation type="submission" date="2018-03" db="EMBL/GenBank/DDBJ databases">
        <title>Draft genome sequence of Rohu Carp (Labeo rohita).</title>
        <authorList>
            <person name="Das P."/>
            <person name="Kushwaha B."/>
            <person name="Joshi C.G."/>
            <person name="Kumar D."/>
            <person name="Nagpure N.S."/>
            <person name="Sahoo L."/>
            <person name="Das S.P."/>
            <person name="Bit A."/>
            <person name="Patnaik S."/>
            <person name="Meher P.K."/>
            <person name="Jayasankar P."/>
            <person name="Koringa P.G."/>
            <person name="Patel N.V."/>
            <person name="Hinsu A.T."/>
            <person name="Kumar R."/>
            <person name="Pandey M."/>
            <person name="Agarwal S."/>
            <person name="Srivastava S."/>
            <person name="Singh M."/>
            <person name="Iquebal M.A."/>
            <person name="Jaiswal S."/>
            <person name="Angadi U.B."/>
            <person name="Kumar N."/>
            <person name="Raza M."/>
            <person name="Shah T.M."/>
            <person name="Rai A."/>
            <person name="Jena J.K."/>
        </authorList>
    </citation>
    <scope>NUCLEOTIDE SEQUENCE [LARGE SCALE GENOMIC DNA]</scope>
    <source>
        <strain evidence="4">DASCIFA01</strain>
        <tissue evidence="4">Testis</tissue>
    </source>
</reference>
<dbReference type="SUPFAM" id="SSF53098">
    <property type="entry name" value="Ribonuclease H-like"/>
    <property type="match status" value="1"/>
</dbReference>
<evidence type="ECO:0000313" key="4">
    <source>
        <dbReference type="EMBL" id="RXN17442.1"/>
    </source>
</evidence>
<dbReference type="AlphaFoldDB" id="A0A498MDI1"/>
<dbReference type="STRING" id="84645.A0A498MDI1"/>
<name>A0A498MDI1_LABRO</name>
<keyword evidence="5" id="KW-1185">Reference proteome</keyword>
<dbReference type="EMBL" id="QBIY01012746">
    <property type="protein sequence ID" value="RXN17442.1"/>
    <property type="molecule type" value="Genomic_DNA"/>
</dbReference>
<feature type="domain" description="Integrase catalytic" evidence="3">
    <location>
        <begin position="192"/>
        <end position="279"/>
    </location>
</feature>
<dbReference type="InterPro" id="IPR012337">
    <property type="entry name" value="RNaseH-like_sf"/>
</dbReference>
<proteinExistence type="predicted"/>
<gene>
    <name evidence="4" type="ORF">ROHU_026890</name>
</gene>
<protein>
    <recommendedName>
        <fullName evidence="1">Gypsy retrotransposon integrase-like protein 1</fullName>
    </recommendedName>
</protein>
<dbReference type="InterPro" id="IPR001584">
    <property type="entry name" value="Integrase_cat-core"/>
</dbReference>
<evidence type="ECO:0000256" key="1">
    <source>
        <dbReference type="ARBA" id="ARBA00039658"/>
    </source>
</evidence>
<dbReference type="Pfam" id="PF00665">
    <property type="entry name" value="rve"/>
    <property type="match status" value="1"/>
</dbReference>
<organism evidence="4 5">
    <name type="scientific">Labeo rohita</name>
    <name type="common">Indian major carp</name>
    <name type="synonym">Cyprinus rohita</name>
    <dbReference type="NCBI Taxonomy" id="84645"/>
    <lineage>
        <taxon>Eukaryota</taxon>
        <taxon>Metazoa</taxon>
        <taxon>Chordata</taxon>
        <taxon>Craniata</taxon>
        <taxon>Vertebrata</taxon>
        <taxon>Euteleostomi</taxon>
        <taxon>Actinopterygii</taxon>
        <taxon>Neopterygii</taxon>
        <taxon>Teleostei</taxon>
        <taxon>Ostariophysi</taxon>
        <taxon>Cypriniformes</taxon>
        <taxon>Cyprinidae</taxon>
        <taxon>Labeoninae</taxon>
        <taxon>Labeonini</taxon>
        <taxon>Labeo</taxon>
    </lineage>
</organism>
<dbReference type="Gene3D" id="3.30.420.10">
    <property type="entry name" value="Ribonuclease H-like superfamily/Ribonuclease H"/>
    <property type="match status" value="1"/>
</dbReference>